<name>A0A975H1I4_9BURK</name>
<dbReference type="KEGG" id="otd:J1M35_11540"/>
<dbReference type="GO" id="GO:0015920">
    <property type="term" value="P:lipopolysaccharide transport"/>
    <property type="evidence" value="ECO:0007669"/>
    <property type="project" value="TreeGrafter"/>
</dbReference>
<dbReference type="Pfam" id="PF03739">
    <property type="entry name" value="LptF_LptG"/>
    <property type="match status" value="1"/>
</dbReference>
<dbReference type="AlphaFoldDB" id="A0A975H1I4"/>
<evidence type="ECO:0000256" key="1">
    <source>
        <dbReference type="ARBA" id="ARBA00004429"/>
    </source>
</evidence>
<evidence type="ECO:0000256" key="8">
    <source>
        <dbReference type="ARBA" id="ARBA00023136"/>
    </source>
</evidence>
<feature type="transmembrane region" description="Helical" evidence="9">
    <location>
        <begin position="15"/>
        <end position="36"/>
    </location>
</feature>
<protein>
    <recommendedName>
        <fullName evidence="2">Lipopolysaccharide export system permease protein LptF</fullName>
    </recommendedName>
</protein>
<evidence type="ECO:0000256" key="4">
    <source>
        <dbReference type="ARBA" id="ARBA00022475"/>
    </source>
</evidence>
<keyword evidence="4" id="KW-1003">Cell membrane</keyword>
<feature type="transmembrane region" description="Helical" evidence="9">
    <location>
        <begin position="296"/>
        <end position="314"/>
    </location>
</feature>
<evidence type="ECO:0000256" key="3">
    <source>
        <dbReference type="ARBA" id="ARBA00022448"/>
    </source>
</evidence>
<dbReference type="RefSeq" id="WP_208007198.1">
    <property type="nucleotide sequence ID" value="NZ_CP071796.1"/>
</dbReference>
<feature type="transmembrane region" description="Helical" evidence="9">
    <location>
        <begin position="326"/>
        <end position="347"/>
    </location>
</feature>
<keyword evidence="5" id="KW-0997">Cell inner membrane</keyword>
<dbReference type="PANTHER" id="PTHR33529:SF7">
    <property type="entry name" value="LIPOPOLYSACCHARIDE EXPORT SYSTEM PERMEASE PROTEIN LPTF"/>
    <property type="match status" value="1"/>
</dbReference>
<keyword evidence="7 9" id="KW-1133">Transmembrane helix</keyword>
<feature type="transmembrane region" description="Helical" evidence="9">
    <location>
        <begin position="105"/>
        <end position="124"/>
    </location>
</feature>
<feature type="transmembrane region" description="Helical" evidence="9">
    <location>
        <begin position="265"/>
        <end position="284"/>
    </location>
</feature>
<evidence type="ECO:0000256" key="5">
    <source>
        <dbReference type="ARBA" id="ARBA00022519"/>
    </source>
</evidence>
<dbReference type="InterPro" id="IPR030922">
    <property type="entry name" value="LptF"/>
</dbReference>
<dbReference type="NCBIfam" id="TIGR04407">
    <property type="entry name" value="LptF_YjgP"/>
    <property type="match status" value="1"/>
</dbReference>
<dbReference type="Proteomes" id="UP000663903">
    <property type="component" value="Chromosome"/>
</dbReference>
<dbReference type="PANTHER" id="PTHR33529">
    <property type="entry name" value="SLR0882 PROTEIN-RELATED"/>
    <property type="match status" value="1"/>
</dbReference>
<keyword evidence="6 9" id="KW-0812">Transmembrane</keyword>
<dbReference type="EMBL" id="CP071796">
    <property type="protein sequence ID" value="QTD43789.1"/>
    <property type="molecule type" value="Genomic_DNA"/>
</dbReference>
<proteinExistence type="predicted"/>
<reference evidence="10" key="1">
    <citation type="submission" date="2021-03" db="EMBL/GenBank/DDBJ databases">
        <title>Ottowia sp. 27C isolated from the cloaca of a Giant Asian pond turtle (Heosemys grandis).</title>
        <authorList>
            <person name="Spergser J."/>
            <person name="Busse H.-J."/>
        </authorList>
    </citation>
    <scope>NUCLEOTIDE SEQUENCE</scope>
    <source>
        <strain evidence="10">27C</strain>
    </source>
</reference>
<keyword evidence="11" id="KW-1185">Reference proteome</keyword>
<evidence type="ECO:0000313" key="10">
    <source>
        <dbReference type="EMBL" id="QTD43789.1"/>
    </source>
</evidence>
<dbReference type="InterPro" id="IPR005495">
    <property type="entry name" value="LptG/LptF_permease"/>
</dbReference>
<evidence type="ECO:0000256" key="6">
    <source>
        <dbReference type="ARBA" id="ARBA00022692"/>
    </source>
</evidence>
<evidence type="ECO:0000256" key="7">
    <source>
        <dbReference type="ARBA" id="ARBA00022989"/>
    </source>
</evidence>
<dbReference type="GO" id="GO:0043190">
    <property type="term" value="C:ATP-binding cassette (ABC) transporter complex"/>
    <property type="evidence" value="ECO:0007669"/>
    <property type="project" value="InterPro"/>
</dbReference>
<dbReference type="GO" id="GO:0055085">
    <property type="term" value="P:transmembrane transport"/>
    <property type="evidence" value="ECO:0007669"/>
    <property type="project" value="InterPro"/>
</dbReference>
<gene>
    <name evidence="10" type="primary">lptF</name>
    <name evidence="10" type="ORF">J1M35_11540</name>
</gene>
<evidence type="ECO:0000256" key="9">
    <source>
        <dbReference type="SAM" id="Phobius"/>
    </source>
</evidence>
<keyword evidence="3" id="KW-0813">Transport</keyword>
<comment type="subcellular location">
    <subcellularLocation>
        <location evidence="1">Cell inner membrane</location>
        <topology evidence="1">Multi-pass membrane protein</topology>
    </subcellularLocation>
</comment>
<sequence length="366" mass="40145">MLFDSSLRKELGRSFGATLVVLITIVMTVMLIRTLGQATRGTVNPSEVMLVMGFVVLGHLSTILTLSLFVAITATLTRMYASSEMVVWFASGQGLLSFLKPTLRFAWPVLLAVTVLALVVWPWSNQQTRELRDRYQGRGDIERVSPGRFIESAGGQRVFFIDKDTPGANTGSNIFIATSERGKETVTSAQNGRLQTIKGERFIILDNGQRLETELATRQTRVSEFVEYGNRVSGGGSSPGARHQPSVTPTLTLLRQPTQPNLGELSWRLGLVLAAINCVIIALAATRVNPRVGRSAGLVFALFAFASYYNLLTFGESWIRNGRVGFVPYVVALHGSIFLLAMGWLLARHKGWFVGRPLRGWRGGAA</sequence>
<evidence type="ECO:0000313" key="11">
    <source>
        <dbReference type="Proteomes" id="UP000663903"/>
    </source>
</evidence>
<keyword evidence="8 9" id="KW-0472">Membrane</keyword>
<evidence type="ECO:0000256" key="2">
    <source>
        <dbReference type="ARBA" id="ARBA00014213"/>
    </source>
</evidence>
<organism evidence="10 11">
    <name type="scientific">Ottowia testudinis</name>
    <dbReference type="NCBI Taxonomy" id="2816950"/>
    <lineage>
        <taxon>Bacteria</taxon>
        <taxon>Pseudomonadati</taxon>
        <taxon>Pseudomonadota</taxon>
        <taxon>Betaproteobacteria</taxon>
        <taxon>Burkholderiales</taxon>
        <taxon>Comamonadaceae</taxon>
        <taxon>Ottowia</taxon>
    </lineage>
</organism>
<accession>A0A975H1I4</accession>
<feature type="transmembrane region" description="Helical" evidence="9">
    <location>
        <begin position="48"/>
        <end position="73"/>
    </location>
</feature>